<evidence type="ECO:0000313" key="1">
    <source>
        <dbReference type="EMBL" id="CCW34576.1"/>
    </source>
</evidence>
<proteinExistence type="predicted"/>
<gene>
    <name evidence="1" type="ORF">CCALI_00751</name>
</gene>
<dbReference type="STRING" id="454171.CP488_00401"/>
<dbReference type="HOGENOM" id="CLU_3116070_0_0_0"/>
<name>S0ET30_CHTCT</name>
<organism evidence="1 2">
    <name type="scientific">Chthonomonas calidirosea (strain DSM 23976 / ICMP 18418 / T49)</name>
    <dbReference type="NCBI Taxonomy" id="1303518"/>
    <lineage>
        <taxon>Bacteria</taxon>
        <taxon>Bacillati</taxon>
        <taxon>Armatimonadota</taxon>
        <taxon>Chthonomonadia</taxon>
        <taxon>Chthonomonadales</taxon>
        <taxon>Chthonomonadaceae</taxon>
        <taxon>Chthonomonas</taxon>
    </lineage>
</organism>
<dbReference type="InParanoid" id="S0ET30"/>
<evidence type="ECO:0000313" key="2">
    <source>
        <dbReference type="Proteomes" id="UP000014227"/>
    </source>
</evidence>
<protein>
    <submittedName>
        <fullName evidence="1">Uncharacterized protein</fullName>
    </submittedName>
</protein>
<accession>S0ET30</accession>
<dbReference type="EMBL" id="HF951689">
    <property type="protein sequence ID" value="CCW34576.1"/>
    <property type="molecule type" value="Genomic_DNA"/>
</dbReference>
<reference evidence="2" key="1">
    <citation type="submission" date="2013-03" db="EMBL/GenBank/DDBJ databases">
        <title>Genome sequence of Chthonomonas calidirosea, the first sequenced genome from the Armatimonadetes phylum (formally candidate division OP10).</title>
        <authorList>
            <person name="Lee K.C.Y."/>
            <person name="Morgan X.C."/>
            <person name="Dunfield P.F."/>
            <person name="Tamas I."/>
            <person name="Houghton K.M."/>
            <person name="Vyssotski M."/>
            <person name="Ryan J.L.J."/>
            <person name="Lagutin K."/>
            <person name="McDonald I.R."/>
            <person name="Stott M.B."/>
        </authorList>
    </citation>
    <scope>NUCLEOTIDE SEQUENCE [LARGE SCALE GENOMIC DNA]</scope>
    <source>
        <strain evidence="2">DSM 23976 / ICMP 18418 / T49</strain>
    </source>
</reference>
<dbReference type="KEGG" id="ccz:CCALI_00751"/>
<dbReference type="Proteomes" id="UP000014227">
    <property type="component" value="Chromosome I"/>
</dbReference>
<dbReference type="AlphaFoldDB" id="S0ET30"/>
<sequence>MLFNAKARGTHRNWGLNWLSHNNTPSHKNQATYNLRDIVTPTNRISYLLV</sequence>
<keyword evidence="2" id="KW-1185">Reference proteome</keyword>